<keyword evidence="7" id="KW-0206">Cytoskeleton</keyword>
<dbReference type="Pfam" id="PF00022">
    <property type="entry name" value="Actin"/>
    <property type="match status" value="1"/>
</dbReference>
<evidence type="ECO:0000256" key="4">
    <source>
        <dbReference type="ARBA" id="ARBA00022741"/>
    </source>
</evidence>
<evidence type="ECO:0000256" key="2">
    <source>
        <dbReference type="ARBA" id="ARBA00006681"/>
    </source>
</evidence>
<evidence type="ECO:0000313" key="8">
    <source>
        <dbReference type="EMBL" id="CAD8803877.1"/>
    </source>
</evidence>
<evidence type="ECO:0000256" key="7">
    <source>
        <dbReference type="ARBA" id="ARBA00023212"/>
    </source>
</evidence>
<dbReference type="PANTHER" id="PTHR11937">
    <property type="entry name" value="ACTIN"/>
    <property type="match status" value="1"/>
</dbReference>
<name>A0A7S0W3K2_9CRYP</name>
<keyword evidence="5" id="KW-0067">ATP-binding</keyword>
<dbReference type="SUPFAM" id="SSF53067">
    <property type="entry name" value="Actin-like ATPase domain"/>
    <property type="match status" value="2"/>
</dbReference>
<reference evidence="8" key="1">
    <citation type="submission" date="2021-01" db="EMBL/GenBank/DDBJ databases">
        <authorList>
            <person name="Corre E."/>
            <person name="Pelletier E."/>
            <person name="Niang G."/>
            <person name="Scheremetjew M."/>
            <person name="Finn R."/>
            <person name="Kale V."/>
            <person name="Holt S."/>
            <person name="Cochrane G."/>
            <person name="Meng A."/>
            <person name="Brown T."/>
            <person name="Cohen L."/>
        </authorList>
    </citation>
    <scope>NUCLEOTIDE SEQUENCE</scope>
    <source>
        <strain evidence="8">CCMP443</strain>
    </source>
</reference>
<dbReference type="PRINTS" id="PR00190">
    <property type="entry name" value="ACTIN"/>
</dbReference>
<dbReference type="GO" id="GO:0003779">
    <property type="term" value="F:actin binding"/>
    <property type="evidence" value="ECO:0007669"/>
    <property type="project" value="UniProtKB-KW"/>
</dbReference>
<evidence type="ECO:0000256" key="1">
    <source>
        <dbReference type="ARBA" id="ARBA00004245"/>
    </source>
</evidence>
<evidence type="ECO:0000256" key="5">
    <source>
        <dbReference type="ARBA" id="ARBA00022840"/>
    </source>
</evidence>
<dbReference type="Gene3D" id="3.30.420.40">
    <property type="match status" value="2"/>
</dbReference>
<dbReference type="FunFam" id="3.30.420.40:FF:000029">
    <property type="entry name" value="Actin-related protein 3"/>
    <property type="match status" value="1"/>
</dbReference>
<comment type="subcellular location">
    <subcellularLocation>
        <location evidence="1">Cytoplasm</location>
        <location evidence="1">Cytoskeleton</location>
    </subcellularLocation>
</comment>
<gene>
    <name evidence="8" type="ORF">HTEP1355_LOCUS17555</name>
</gene>
<protein>
    <recommendedName>
        <fullName evidence="9">Actin-related protein 3</fullName>
    </recommendedName>
</protein>
<proteinExistence type="inferred from homology"/>
<dbReference type="FunFam" id="3.90.640.10:FF:000006">
    <property type="entry name" value="Actin-related protein 3 (ARP3)"/>
    <property type="match status" value="1"/>
</dbReference>
<keyword evidence="3" id="KW-0963">Cytoplasm</keyword>
<dbReference type="InterPro" id="IPR043129">
    <property type="entry name" value="ATPase_NBD"/>
</dbReference>
<organism evidence="8">
    <name type="scientific">Hemiselmis tepida</name>
    <dbReference type="NCBI Taxonomy" id="464990"/>
    <lineage>
        <taxon>Eukaryota</taxon>
        <taxon>Cryptophyceae</taxon>
        <taxon>Cryptomonadales</taxon>
        <taxon>Hemiselmidaceae</taxon>
        <taxon>Hemiselmis</taxon>
    </lineage>
</organism>
<evidence type="ECO:0000256" key="6">
    <source>
        <dbReference type="ARBA" id="ARBA00023203"/>
    </source>
</evidence>
<comment type="similarity">
    <text evidence="2">Belongs to the actin family. ARP3 subfamily.</text>
</comment>
<dbReference type="Gene3D" id="3.90.640.10">
    <property type="entry name" value="Actin, Chain A, domain 4"/>
    <property type="match status" value="1"/>
</dbReference>
<dbReference type="AlphaFoldDB" id="A0A7S0W3K2"/>
<dbReference type="CDD" id="cd10221">
    <property type="entry name" value="ASKHA_NBD_Arp3-like"/>
    <property type="match status" value="1"/>
</dbReference>
<dbReference type="GO" id="GO:0005856">
    <property type="term" value="C:cytoskeleton"/>
    <property type="evidence" value="ECO:0007669"/>
    <property type="project" value="UniProtKB-SubCell"/>
</dbReference>
<keyword evidence="6" id="KW-0009">Actin-binding</keyword>
<accession>A0A7S0W3K2</accession>
<evidence type="ECO:0008006" key="9">
    <source>
        <dbReference type="Google" id="ProtNLM"/>
    </source>
</evidence>
<sequence length="417" mass="46582">MANRPAVVIDNGTGYTKMGYAGNAEPSYIVPTCIAASDEKGGSSTLSKKGRIEDLDFCVGDEALAQKQFSVNYPVRHGQVENWDHMERFWQRCIFQHLRCEPEEHMFCLTEPPLNAPENREYTAEIMFETFNVKGLYIAVQAVLALAASWVGKNSKEKALTGSVIDSGDGVTHVIPVVEGYVIGSGIKSMPIAGRDMTLFVQQLMRERGEPIPSEQSLETAKRVKETYSYVCPDIVKEFKKYDAEPQKWIRPHTGVHSVTKQPWQCDVAYERFLAPEIFFSPEIYSSDYLTPLPVLVDSCIQQCPIDTRRALYRNVVLSGGSTMYKDFDKRLQKDLKKSVRTRIDSSKAGAGAAAGEIQGQEVEVNVVSHPFQRFAPWFGGSMLASSPEFLTVARTKAEYDEHGPSICRHSPVFGQI</sequence>
<keyword evidence="4" id="KW-0547">Nucleotide-binding</keyword>
<dbReference type="EMBL" id="HBFN01030384">
    <property type="protein sequence ID" value="CAD8803877.1"/>
    <property type="molecule type" value="Transcribed_RNA"/>
</dbReference>
<dbReference type="InterPro" id="IPR004000">
    <property type="entry name" value="Actin"/>
</dbReference>
<dbReference type="SMART" id="SM00268">
    <property type="entry name" value="ACTIN"/>
    <property type="match status" value="1"/>
</dbReference>
<evidence type="ECO:0000256" key="3">
    <source>
        <dbReference type="ARBA" id="ARBA00022490"/>
    </source>
</evidence>
<dbReference type="GO" id="GO:0005524">
    <property type="term" value="F:ATP binding"/>
    <property type="evidence" value="ECO:0007669"/>
    <property type="project" value="UniProtKB-KW"/>
</dbReference>